<dbReference type="EMBL" id="VSSQ01037273">
    <property type="protein sequence ID" value="MPM89915.1"/>
    <property type="molecule type" value="Genomic_DNA"/>
</dbReference>
<name>A0A645DKW3_9ZZZZ</name>
<feature type="region of interest" description="Disordered" evidence="1">
    <location>
        <begin position="60"/>
        <end position="81"/>
    </location>
</feature>
<proteinExistence type="predicted"/>
<dbReference type="AlphaFoldDB" id="A0A645DKW3"/>
<accession>A0A645DKW3</accession>
<protein>
    <submittedName>
        <fullName evidence="2">Uncharacterized protein</fullName>
    </submittedName>
</protein>
<gene>
    <name evidence="2" type="ORF">SDC9_137030</name>
</gene>
<evidence type="ECO:0000313" key="2">
    <source>
        <dbReference type="EMBL" id="MPM89915.1"/>
    </source>
</evidence>
<reference evidence="2" key="1">
    <citation type="submission" date="2019-08" db="EMBL/GenBank/DDBJ databases">
        <authorList>
            <person name="Kucharzyk K."/>
            <person name="Murdoch R.W."/>
            <person name="Higgins S."/>
            <person name="Loffler F."/>
        </authorList>
    </citation>
    <scope>NUCLEOTIDE SEQUENCE</scope>
</reference>
<comment type="caution">
    <text evidence="2">The sequence shown here is derived from an EMBL/GenBank/DDBJ whole genome shotgun (WGS) entry which is preliminary data.</text>
</comment>
<organism evidence="2">
    <name type="scientific">bioreactor metagenome</name>
    <dbReference type="NCBI Taxonomy" id="1076179"/>
    <lineage>
        <taxon>unclassified sequences</taxon>
        <taxon>metagenomes</taxon>
        <taxon>ecological metagenomes</taxon>
    </lineage>
</organism>
<sequence length="190" mass="20975">MPTEFQPHGLPVQVPVKIQQIGLHGDIRPVVDGGPGPHIGDAAQLPAVRQAGPCGVNPVAGYQHMGRNGKVDGGDTDGPPDTPPVLHDLRQHMGMAQKFRRPRHLTQFHQPADIGRADGDPRVLHLRNNVAADSKFCALAPQKLRRALVFISEMMVVPRHQMNGVVSLRQNFRHKRIPRGGHHLVVKRYH</sequence>
<evidence type="ECO:0000256" key="1">
    <source>
        <dbReference type="SAM" id="MobiDB-lite"/>
    </source>
</evidence>